<dbReference type="InterPro" id="IPR052016">
    <property type="entry name" value="Bact_Sigma-Reg"/>
</dbReference>
<dbReference type="Pfam" id="PF00672">
    <property type="entry name" value="HAMP"/>
    <property type="match status" value="1"/>
</dbReference>
<evidence type="ECO:0000256" key="1">
    <source>
        <dbReference type="ARBA" id="ARBA00022801"/>
    </source>
</evidence>
<dbReference type="GO" id="GO:0007165">
    <property type="term" value="P:signal transduction"/>
    <property type="evidence" value="ECO:0007669"/>
    <property type="project" value="InterPro"/>
</dbReference>
<dbReference type="PROSITE" id="PS50885">
    <property type="entry name" value="HAMP"/>
    <property type="match status" value="1"/>
</dbReference>
<dbReference type="GO" id="GO:0016020">
    <property type="term" value="C:membrane"/>
    <property type="evidence" value="ECO:0007669"/>
    <property type="project" value="InterPro"/>
</dbReference>
<accession>A0A3N4VEL4</accession>
<evidence type="ECO:0000259" key="3">
    <source>
        <dbReference type="PROSITE" id="PS50885"/>
    </source>
</evidence>
<keyword evidence="1" id="KW-0378">Hydrolase</keyword>
<dbReference type="RefSeq" id="WP_123768990.1">
    <property type="nucleotide sequence ID" value="NZ_RKQN01000001.1"/>
</dbReference>
<dbReference type="InterPro" id="IPR003660">
    <property type="entry name" value="HAMP_dom"/>
</dbReference>
<dbReference type="GO" id="GO:0016791">
    <property type="term" value="F:phosphatase activity"/>
    <property type="evidence" value="ECO:0007669"/>
    <property type="project" value="TreeGrafter"/>
</dbReference>
<dbReference type="Proteomes" id="UP000269708">
    <property type="component" value="Unassembled WGS sequence"/>
</dbReference>
<dbReference type="SUPFAM" id="SSF158472">
    <property type="entry name" value="HAMP domain-like"/>
    <property type="match status" value="1"/>
</dbReference>
<dbReference type="OrthoDB" id="9811749at2"/>
<organism evidence="4 5">
    <name type="scientific">Vulcaniibacterium tengchongense</name>
    <dbReference type="NCBI Taxonomy" id="1273429"/>
    <lineage>
        <taxon>Bacteria</taxon>
        <taxon>Pseudomonadati</taxon>
        <taxon>Pseudomonadota</taxon>
        <taxon>Gammaproteobacteria</taxon>
        <taxon>Lysobacterales</taxon>
        <taxon>Lysobacteraceae</taxon>
        <taxon>Vulcaniibacterium</taxon>
    </lineage>
</organism>
<dbReference type="InterPro" id="IPR001932">
    <property type="entry name" value="PPM-type_phosphatase-like_dom"/>
</dbReference>
<dbReference type="CDD" id="cd12913">
    <property type="entry name" value="PDC1_MCP_like"/>
    <property type="match status" value="1"/>
</dbReference>
<dbReference type="SMART" id="SM00304">
    <property type="entry name" value="HAMP"/>
    <property type="match status" value="1"/>
</dbReference>
<keyword evidence="5" id="KW-1185">Reference proteome</keyword>
<reference evidence="4 5" key="1">
    <citation type="submission" date="2018-11" db="EMBL/GenBank/DDBJ databases">
        <title>Genomic Encyclopedia of Type Strains, Phase IV (KMG-IV): sequencing the most valuable type-strain genomes for metagenomic binning, comparative biology and taxonomic classification.</title>
        <authorList>
            <person name="Goeker M."/>
        </authorList>
    </citation>
    <scope>NUCLEOTIDE SEQUENCE [LARGE SCALE GENOMIC DNA]</scope>
    <source>
        <strain evidence="4 5">DSM 25623</strain>
    </source>
</reference>
<feature type="domain" description="HAMP" evidence="3">
    <location>
        <begin position="344"/>
        <end position="397"/>
    </location>
</feature>
<dbReference type="Gene3D" id="3.30.450.20">
    <property type="entry name" value="PAS domain"/>
    <property type="match status" value="1"/>
</dbReference>
<keyword evidence="2" id="KW-0812">Transmembrane</keyword>
<dbReference type="Gene3D" id="6.10.340.10">
    <property type="match status" value="1"/>
</dbReference>
<dbReference type="Pfam" id="PF22673">
    <property type="entry name" value="MCP-like_PDC_1"/>
    <property type="match status" value="1"/>
</dbReference>
<evidence type="ECO:0000256" key="2">
    <source>
        <dbReference type="SAM" id="Phobius"/>
    </source>
</evidence>
<dbReference type="PANTHER" id="PTHR43156:SF2">
    <property type="entry name" value="STAGE II SPORULATION PROTEIN E"/>
    <property type="match status" value="1"/>
</dbReference>
<dbReference type="SUPFAM" id="SSF81606">
    <property type="entry name" value="PP2C-like"/>
    <property type="match status" value="1"/>
</dbReference>
<name>A0A3N4VEL4_9GAMM</name>
<dbReference type="InterPro" id="IPR036457">
    <property type="entry name" value="PPM-type-like_dom_sf"/>
</dbReference>
<dbReference type="Gene3D" id="3.60.40.10">
    <property type="entry name" value="PPM-type phosphatase domain"/>
    <property type="match status" value="1"/>
</dbReference>
<dbReference type="PANTHER" id="PTHR43156">
    <property type="entry name" value="STAGE II SPORULATION PROTEIN E-RELATED"/>
    <property type="match status" value="1"/>
</dbReference>
<dbReference type="SMART" id="SM00331">
    <property type="entry name" value="PP2C_SIG"/>
    <property type="match status" value="1"/>
</dbReference>
<protein>
    <submittedName>
        <fullName evidence="4">Sigma-B regulation protein RsbU (Phosphoserine phosphatase)</fullName>
    </submittedName>
</protein>
<comment type="caution">
    <text evidence="4">The sequence shown here is derived from an EMBL/GenBank/DDBJ whole genome shotgun (WGS) entry which is preliminary data.</text>
</comment>
<feature type="transmembrane region" description="Helical" evidence="2">
    <location>
        <begin position="32"/>
        <end position="53"/>
    </location>
</feature>
<dbReference type="EMBL" id="RKQN01000001">
    <property type="protein sequence ID" value="RPE81432.1"/>
    <property type="molecule type" value="Genomic_DNA"/>
</dbReference>
<evidence type="ECO:0000313" key="5">
    <source>
        <dbReference type="Proteomes" id="UP000269708"/>
    </source>
</evidence>
<dbReference type="AlphaFoldDB" id="A0A3N4VEL4"/>
<feature type="transmembrane region" description="Helical" evidence="2">
    <location>
        <begin position="323"/>
        <end position="342"/>
    </location>
</feature>
<sequence length="659" mass="70033">MQWGQAGADVDAGAHDHAQAAVPWHRSLRTRIALWFGALAASLLALVLIAAYLSGRQQLIGDAVERMRFDAIRSADRFNAAARALRVTGQGIAGLALEPSIDRAAAVRMLQTMVDNDAAVIGGLLVLEPGVLPDGAPLAYHAGVPSAGVQDVDLVATGYDVFDKPWYRRTVAGRTPWWSEPYFNETAGGRWMTTLNLPLHDPYRGRNIGMVSLDVPMEYLAGLLAPTNEPAGVEAALYAPGGMIAVHPQPGVALRYDIAGYAAAFGRRELREVAQAHRARREYRGDAGDGGHLVLVPAEGGWSIQLRVSDAVVLEALGRHFRMLLGGGLLAMLVLALVVIRLSRRITDPLRTLTGVAQRFAAGEFDSPLPESARGDEVDVLAHALDRAGASIKAQMAEIETMAAARQKLDSELSIAREIQRAMLPVAPSSLQHGSRNLKAFAALEPAKAVGGDFFNFFQRDQTLWFAIGDVSDKGIPAALFMARSLSILETAIHRGGVTPADALREAAERLARNNEACMFATVLCGTIDVASGAMTVASAGHDAPLLRGADARVRPLPLESGPPLGFEVAAAYPQWQGRLEPGEALLAYTDGITEAFDAGDEAFGEDRLCEAAAGEGDAAALCRRVLAAVAAFARQAPQSDDITVLAISMDRLPVPQPA</sequence>
<proteinExistence type="predicted"/>
<evidence type="ECO:0000313" key="4">
    <source>
        <dbReference type="EMBL" id="RPE81432.1"/>
    </source>
</evidence>
<gene>
    <name evidence="4" type="ORF">EDC50_0622</name>
</gene>
<keyword evidence="2" id="KW-0472">Membrane</keyword>
<dbReference type="CDD" id="cd06225">
    <property type="entry name" value="HAMP"/>
    <property type="match status" value="1"/>
</dbReference>
<dbReference type="Pfam" id="PF07228">
    <property type="entry name" value="SpoIIE"/>
    <property type="match status" value="1"/>
</dbReference>
<keyword evidence="2" id="KW-1133">Transmembrane helix</keyword>